<feature type="domain" description="CN hydrolase" evidence="2">
    <location>
        <begin position="1"/>
        <end position="266"/>
    </location>
</feature>
<name>A0ABP5ES98_9MICO</name>
<dbReference type="SUPFAM" id="SSF56317">
    <property type="entry name" value="Carbon-nitrogen hydrolase"/>
    <property type="match status" value="1"/>
</dbReference>
<evidence type="ECO:0000256" key="1">
    <source>
        <dbReference type="ARBA" id="ARBA00010613"/>
    </source>
</evidence>
<keyword evidence="3" id="KW-0378">Hydrolase</keyword>
<comment type="caution">
    <text evidence="3">The sequence shown here is derived from an EMBL/GenBank/DDBJ whole genome shotgun (WGS) entry which is preliminary data.</text>
</comment>
<accession>A0ABP5ES98</accession>
<reference evidence="4" key="1">
    <citation type="journal article" date="2019" name="Int. J. Syst. Evol. Microbiol.">
        <title>The Global Catalogue of Microorganisms (GCM) 10K type strain sequencing project: providing services to taxonomists for standard genome sequencing and annotation.</title>
        <authorList>
            <consortium name="The Broad Institute Genomics Platform"/>
            <consortium name="The Broad Institute Genome Sequencing Center for Infectious Disease"/>
            <person name="Wu L."/>
            <person name="Ma J."/>
        </authorList>
    </citation>
    <scope>NUCLEOTIDE SEQUENCE [LARGE SCALE GENOMIC DNA]</scope>
    <source>
        <strain evidence="4">JCM 14546</strain>
    </source>
</reference>
<dbReference type="Proteomes" id="UP001500755">
    <property type="component" value="Unassembled WGS sequence"/>
</dbReference>
<protein>
    <submittedName>
        <fullName evidence="3">Carbon-nitrogen family hydrolase</fullName>
    </submittedName>
</protein>
<comment type="similarity">
    <text evidence="1">Belongs to the carbon-nitrogen hydrolase superfamily. NIT1/NIT2 family.</text>
</comment>
<dbReference type="Gene3D" id="3.60.110.10">
    <property type="entry name" value="Carbon-nitrogen hydrolase"/>
    <property type="match status" value="1"/>
</dbReference>
<dbReference type="PANTHER" id="PTHR23088:SF27">
    <property type="entry name" value="DEAMINATED GLUTATHIONE AMIDASE"/>
    <property type="match status" value="1"/>
</dbReference>
<evidence type="ECO:0000313" key="3">
    <source>
        <dbReference type="EMBL" id="GAA2003672.1"/>
    </source>
</evidence>
<dbReference type="EMBL" id="BAAANO010000010">
    <property type="protein sequence ID" value="GAA2003672.1"/>
    <property type="molecule type" value="Genomic_DNA"/>
</dbReference>
<evidence type="ECO:0000259" key="2">
    <source>
        <dbReference type="PROSITE" id="PS50263"/>
    </source>
</evidence>
<dbReference type="PANTHER" id="PTHR23088">
    <property type="entry name" value="NITRILASE-RELATED"/>
    <property type="match status" value="1"/>
</dbReference>
<dbReference type="RefSeq" id="WP_344307722.1">
    <property type="nucleotide sequence ID" value="NZ_BAAANO010000010.1"/>
</dbReference>
<organism evidence="3 4">
    <name type="scientific">Brevibacterium samyangense</name>
    <dbReference type="NCBI Taxonomy" id="366888"/>
    <lineage>
        <taxon>Bacteria</taxon>
        <taxon>Bacillati</taxon>
        <taxon>Actinomycetota</taxon>
        <taxon>Actinomycetes</taxon>
        <taxon>Micrococcales</taxon>
        <taxon>Brevibacteriaceae</taxon>
        <taxon>Brevibacterium</taxon>
    </lineage>
</organism>
<dbReference type="InterPro" id="IPR036526">
    <property type="entry name" value="C-N_Hydrolase_sf"/>
</dbReference>
<evidence type="ECO:0000313" key="4">
    <source>
        <dbReference type="Proteomes" id="UP001500755"/>
    </source>
</evidence>
<proteinExistence type="inferred from homology"/>
<gene>
    <name evidence="3" type="ORF">GCM10009755_10930</name>
</gene>
<keyword evidence="4" id="KW-1185">Reference proteome</keyword>
<dbReference type="PROSITE" id="PS50263">
    <property type="entry name" value="CN_HYDROLASE"/>
    <property type="match status" value="1"/>
</dbReference>
<dbReference type="Pfam" id="PF00795">
    <property type="entry name" value="CN_hydrolase"/>
    <property type="match status" value="1"/>
</dbReference>
<dbReference type="GO" id="GO:0016787">
    <property type="term" value="F:hydrolase activity"/>
    <property type="evidence" value="ECO:0007669"/>
    <property type="project" value="UniProtKB-KW"/>
</dbReference>
<sequence>MRVSGIQLAYTDDESVEDRITRVCALVRAQHDVDLVVLPELWSAGGFSYREWGTRAETVEDGPTVTALKQAAKDLGAYVHAGSIIEATPEALDRIRAHGHDMTAMPVLPDGERGIWNTSVLIDPTGEVVATYRKIHRFGFGNGEPKLLEAGEDIVTVPIEVGGRTVTLGLATCYDFRFPELFRALLDAGTEVAVVPAAWPAPRVREWSLMARARAVEDEIAVVAVNTAGYHARTQMGGHSVILDASGTELAQAGVDETVLTADIDIDAIHARRAAFPVLRDRRL</sequence>
<dbReference type="InterPro" id="IPR003010">
    <property type="entry name" value="C-N_Hydrolase"/>
</dbReference>